<proteinExistence type="predicted"/>
<reference evidence="1" key="1">
    <citation type="submission" date="2020-12" db="EMBL/GenBank/DDBJ databases">
        <title>Metabolic potential, ecology and presence of endohyphal bacteria is reflected in genomic diversity of Mucoromycotina.</title>
        <authorList>
            <person name="Muszewska A."/>
            <person name="Okrasinska A."/>
            <person name="Steczkiewicz K."/>
            <person name="Drgas O."/>
            <person name="Orlowska M."/>
            <person name="Perlinska-Lenart U."/>
            <person name="Aleksandrzak-Piekarczyk T."/>
            <person name="Szatraj K."/>
            <person name="Zielenkiewicz U."/>
            <person name="Pilsyk S."/>
            <person name="Malc E."/>
            <person name="Mieczkowski P."/>
            <person name="Kruszewska J.S."/>
            <person name="Biernat P."/>
            <person name="Pawlowska J."/>
        </authorList>
    </citation>
    <scope>NUCLEOTIDE SEQUENCE</scope>
    <source>
        <strain evidence="1">WA0000067209</strain>
    </source>
</reference>
<accession>A0A8H7UAR6</accession>
<sequence length="215" mass="24036">MLTSKLYWGYLTSNTQMVQPPSLSQIGLSFNNNSAFAFVGSLSDIVDYCCKHRSVKLVLQRSSSIARDIDPRIDGIEVQVTRHRRLYTLMNPLSSVMVTLRPHTLQGEDNRQSKRFVLPPSATLIDLAANLNQLFSRSTKQVVEAIRIPSDRRHRRLAAHANSISLLSNTRHLPDAEIDAELPLYTSVADGEAGGFTFHGNREVAPPEYVEVATY</sequence>
<evidence type="ECO:0000313" key="1">
    <source>
        <dbReference type="EMBL" id="KAG2172794.1"/>
    </source>
</evidence>
<gene>
    <name evidence="1" type="ORF">INT43_000141</name>
</gene>
<dbReference type="EMBL" id="JAEPQZ010000016">
    <property type="protein sequence ID" value="KAG2172794.1"/>
    <property type="molecule type" value="Genomic_DNA"/>
</dbReference>
<dbReference type="Proteomes" id="UP000654370">
    <property type="component" value="Unassembled WGS sequence"/>
</dbReference>
<comment type="caution">
    <text evidence="1">The sequence shown here is derived from an EMBL/GenBank/DDBJ whole genome shotgun (WGS) entry which is preliminary data.</text>
</comment>
<protein>
    <submittedName>
        <fullName evidence="1">Uncharacterized protein</fullName>
    </submittedName>
</protein>
<keyword evidence="2" id="KW-1185">Reference proteome</keyword>
<name>A0A8H7UAR6_MORIS</name>
<dbReference type="OrthoDB" id="2324141at2759"/>
<organism evidence="1 2">
    <name type="scientific">Mortierella isabellina</name>
    <name type="common">Filamentous fungus</name>
    <name type="synonym">Umbelopsis isabellina</name>
    <dbReference type="NCBI Taxonomy" id="91625"/>
    <lineage>
        <taxon>Eukaryota</taxon>
        <taxon>Fungi</taxon>
        <taxon>Fungi incertae sedis</taxon>
        <taxon>Mucoromycota</taxon>
        <taxon>Mucoromycotina</taxon>
        <taxon>Umbelopsidomycetes</taxon>
        <taxon>Umbelopsidales</taxon>
        <taxon>Umbelopsidaceae</taxon>
        <taxon>Umbelopsis</taxon>
    </lineage>
</organism>
<dbReference type="AlphaFoldDB" id="A0A8H7UAR6"/>
<evidence type="ECO:0000313" key="2">
    <source>
        <dbReference type="Proteomes" id="UP000654370"/>
    </source>
</evidence>